<feature type="compositionally biased region" description="Basic and acidic residues" evidence="1">
    <location>
        <begin position="98"/>
        <end position="111"/>
    </location>
</feature>
<name>A0ABQ5HKS6_9ASTR</name>
<feature type="compositionally biased region" description="Basic and acidic residues" evidence="1">
    <location>
        <begin position="157"/>
        <end position="172"/>
    </location>
</feature>
<evidence type="ECO:0008006" key="4">
    <source>
        <dbReference type="Google" id="ProtNLM"/>
    </source>
</evidence>
<evidence type="ECO:0000313" key="2">
    <source>
        <dbReference type="EMBL" id="GJT88532.1"/>
    </source>
</evidence>
<keyword evidence="3" id="KW-1185">Reference proteome</keyword>
<feature type="region of interest" description="Disordered" evidence="1">
    <location>
        <begin position="90"/>
        <end position="172"/>
    </location>
</feature>
<evidence type="ECO:0000256" key="1">
    <source>
        <dbReference type="SAM" id="MobiDB-lite"/>
    </source>
</evidence>
<gene>
    <name evidence="2" type="ORF">Tco_1070249</name>
</gene>
<dbReference type="Proteomes" id="UP001151760">
    <property type="component" value="Unassembled WGS sequence"/>
</dbReference>
<protein>
    <recommendedName>
        <fullName evidence="4">Reverse transcriptase domain-containing protein</fullName>
    </recommendedName>
</protein>
<evidence type="ECO:0000313" key="3">
    <source>
        <dbReference type="Proteomes" id="UP001151760"/>
    </source>
</evidence>
<organism evidence="2 3">
    <name type="scientific">Tanacetum coccineum</name>
    <dbReference type="NCBI Taxonomy" id="301880"/>
    <lineage>
        <taxon>Eukaryota</taxon>
        <taxon>Viridiplantae</taxon>
        <taxon>Streptophyta</taxon>
        <taxon>Embryophyta</taxon>
        <taxon>Tracheophyta</taxon>
        <taxon>Spermatophyta</taxon>
        <taxon>Magnoliopsida</taxon>
        <taxon>eudicotyledons</taxon>
        <taxon>Gunneridae</taxon>
        <taxon>Pentapetalae</taxon>
        <taxon>asterids</taxon>
        <taxon>campanulids</taxon>
        <taxon>Asterales</taxon>
        <taxon>Asteraceae</taxon>
        <taxon>Asteroideae</taxon>
        <taxon>Anthemideae</taxon>
        <taxon>Anthemidinae</taxon>
        <taxon>Tanacetum</taxon>
    </lineage>
</organism>
<feature type="compositionally biased region" description="Basic residues" evidence="1">
    <location>
        <begin position="124"/>
        <end position="141"/>
    </location>
</feature>
<sequence>MNFVVVRSPSPYNGIIGRPKVWKIQAVPSIAHGMLKFPVSGGIVTLRSSKLIPLKCMIVSGPEVQPSAITRVVEERMKVAIHPEYPEQTIAIGSTLTEDGRKDETQAERSRRMSPSQIEEKKPSTRKKQGNTRGSRKTYGSRHHEGSSLSQQVVKSDNGKKARRQLEDVCGL</sequence>
<reference evidence="2" key="2">
    <citation type="submission" date="2022-01" db="EMBL/GenBank/DDBJ databases">
        <authorList>
            <person name="Yamashiro T."/>
            <person name="Shiraishi A."/>
            <person name="Satake H."/>
            <person name="Nakayama K."/>
        </authorList>
    </citation>
    <scope>NUCLEOTIDE SEQUENCE</scope>
</reference>
<comment type="caution">
    <text evidence="2">The sequence shown here is derived from an EMBL/GenBank/DDBJ whole genome shotgun (WGS) entry which is preliminary data.</text>
</comment>
<dbReference type="EMBL" id="BQNB010019739">
    <property type="protein sequence ID" value="GJT88532.1"/>
    <property type="molecule type" value="Genomic_DNA"/>
</dbReference>
<proteinExistence type="predicted"/>
<reference evidence="2" key="1">
    <citation type="journal article" date="2022" name="Int. J. Mol. Sci.">
        <title>Draft Genome of Tanacetum Coccineum: Genomic Comparison of Closely Related Tanacetum-Family Plants.</title>
        <authorList>
            <person name="Yamashiro T."/>
            <person name="Shiraishi A."/>
            <person name="Nakayama K."/>
            <person name="Satake H."/>
        </authorList>
    </citation>
    <scope>NUCLEOTIDE SEQUENCE</scope>
</reference>
<accession>A0ABQ5HKS6</accession>